<keyword evidence="2" id="KW-1185">Reference proteome</keyword>
<comment type="caution">
    <text evidence="1">The sequence shown here is derived from an EMBL/GenBank/DDBJ whole genome shotgun (WGS) entry which is preliminary data.</text>
</comment>
<evidence type="ECO:0008006" key="3">
    <source>
        <dbReference type="Google" id="ProtNLM"/>
    </source>
</evidence>
<gene>
    <name evidence="1" type="ORF">HD600_002739</name>
</gene>
<dbReference type="EMBL" id="JACHMU010000001">
    <property type="protein sequence ID" value="MBB5744242.1"/>
    <property type="molecule type" value="Genomic_DNA"/>
</dbReference>
<organism evidence="1 2">
    <name type="scientific">Microbacterium ginsengiterrae</name>
    <dbReference type="NCBI Taxonomy" id="546115"/>
    <lineage>
        <taxon>Bacteria</taxon>
        <taxon>Bacillati</taxon>
        <taxon>Actinomycetota</taxon>
        <taxon>Actinomycetes</taxon>
        <taxon>Micrococcales</taxon>
        <taxon>Microbacteriaceae</taxon>
        <taxon>Microbacterium</taxon>
    </lineage>
</organism>
<accession>A0A7W9CFF4</accession>
<reference evidence="1 2" key="1">
    <citation type="submission" date="2020-08" db="EMBL/GenBank/DDBJ databases">
        <title>Sequencing the genomes of 1000 actinobacteria strains.</title>
        <authorList>
            <person name="Klenk H.-P."/>
        </authorList>
    </citation>
    <scope>NUCLEOTIDE SEQUENCE [LARGE SCALE GENOMIC DNA]</scope>
    <source>
        <strain evidence="1 2">DSM 24823</strain>
    </source>
</reference>
<evidence type="ECO:0000313" key="1">
    <source>
        <dbReference type="EMBL" id="MBB5744242.1"/>
    </source>
</evidence>
<name>A0A7W9CFF4_9MICO</name>
<dbReference type="Proteomes" id="UP000517712">
    <property type="component" value="Unassembled WGS sequence"/>
</dbReference>
<dbReference type="AlphaFoldDB" id="A0A7W9CFF4"/>
<dbReference type="RefSeq" id="WP_144796234.1">
    <property type="nucleotide sequence ID" value="NZ_BAAAPG010000001.1"/>
</dbReference>
<sequence length="71" mass="7855">MSSGEHKYWYNTSSGEVEYGLLSPAVDRVGPFDTKEAAANAMETLRARSEAWAAEEAIDEDWRKASDVDGK</sequence>
<protein>
    <recommendedName>
        <fullName evidence="3">SPOR domain-containing protein</fullName>
    </recommendedName>
</protein>
<proteinExistence type="predicted"/>
<evidence type="ECO:0000313" key="2">
    <source>
        <dbReference type="Proteomes" id="UP000517712"/>
    </source>
</evidence>